<dbReference type="SMART" id="SM00028">
    <property type="entry name" value="TPR"/>
    <property type="match status" value="4"/>
</dbReference>
<comment type="similarity">
    <text evidence="5">Belongs to the Rap family.</text>
</comment>
<evidence type="ECO:0000313" key="8">
    <source>
        <dbReference type="EMBL" id="KAA6438762.1"/>
    </source>
</evidence>
<keyword evidence="2" id="KW-0963">Cytoplasm</keyword>
<keyword evidence="7" id="KW-1133">Transmembrane helix</keyword>
<feature type="transmembrane region" description="Helical" evidence="7">
    <location>
        <begin position="347"/>
        <end position="368"/>
    </location>
</feature>
<evidence type="ECO:0000256" key="1">
    <source>
        <dbReference type="ARBA" id="ARBA00004496"/>
    </source>
</evidence>
<dbReference type="GO" id="GO:0003677">
    <property type="term" value="F:DNA binding"/>
    <property type="evidence" value="ECO:0007669"/>
    <property type="project" value="InterPro"/>
</dbReference>
<dbReference type="SUPFAM" id="SSF46894">
    <property type="entry name" value="C-terminal effector domain of the bipartite response regulators"/>
    <property type="match status" value="1"/>
</dbReference>
<keyword evidence="7" id="KW-0812">Transmembrane</keyword>
<evidence type="ECO:0000256" key="3">
    <source>
        <dbReference type="ARBA" id="ARBA00022737"/>
    </source>
</evidence>
<proteinExistence type="inferred from homology"/>
<evidence type="ECO:0000256" key="2">
    <source>
        <dbReference type="ARBA" id="ARBA00022490"/>
    </source>
</evidence>
<dbReference type="EMBL" id="VBSN01000047">
    <property type="protein sequence ID" value="KAA6438762.1"/>
    <property type="molecule type" value="Genomic_DNA"/>
</dbReference>
<keyword evidence="7" id="KW-0472">Membrane</keyword>
<dbReference type="PROSITE" id="PS51257">
    <property type="entry name" value="PROKAR_LIPOPROTEIN"/>
    <property type="match status" value="1"/>
</dbReference>
<organism evidence="8 9">
    <name type="scientific">Dyadobacter flavalbus</name>
    <dbReference type="NCBI Taxonomy" id="2579942"/>
    <lineage>
        <taxon>Bacteria</taxon>
        <taxon>Pseudomonadati</taxon>
        <taxon>Bacteroidota</taxon>
        <taxon>Cytophagia</taxon>
        <taxon>Cytophagales</taxon>
        <taxon>Spirosomataceae</taxon>
        <taxon>Dyadobacter</taxon>
    </lineage>
</organism>
<gene>
    <name evidence="8" type="ORF">FEM33_15875</name>
</gene>
<dbReference type="AlphaFoldDB" id="A0A5M8QXL6"/>
<dbReference type="PANTHER" id="PTHR46630:SF1">
    <property type="entry name" value="TETRATRICOPEPTIDE REPEAT PROTEIN 29"/>
    <property type="match status" value="1"/>
</dbReference>
<dbReference type="GO" id="GO:0006355">
    <property type="term" value="P:regulation of DNA-templated transcription"/>
    <property type="evidence" value="ECO:0007669"/>
    <property type="project" value="InterPro"/>
</dbReference>
<dbReference type="SUPFAM" id="SSF48452">
    <property type="entry name" value="TPR-like"/>
    <property type="match status" value="2"/>
</dbReference>
<dbReference type="Proteomes" id="UP000323994">
    <property type="component" value="Unassembled WGS sequence"/>
</dbReference>
<evidence type="ECO:0000313" key="9">
    <source>
        <dbReference type="Proteomes" id="UP000323994"/>
    </source>
</evidence>
<sequence length="548" mass="63389">MLSMKHYFSYLQPSATLIASLIFSIVIACMLMPAFTCYAELKAGSKPASNATPDSIYLQVTRLLDRSLKNNDSKTAGLCYQQIGDIFFEEGAMSHALSYYHKADTYFVKGKNYINLGNNLNRIGRIYFKHKRNAAALNNFREALKLFRTGNDHKGIAESYSYIGQVFEQKEAYDSSHLYQELALAEFKRLNDKSQIAYTYSRIGSIYEDQLKLQTALKYFLLVHKIYSEGPASVELAAIMNNIGDTYRKIGNYNQALHYSKRAETLAARLHDNRQLSSAHRDLAKTFEQLKQYDSAYYYSEKSRMAYSKSYNTESEKQLNLIQTLFDVQHKDNEIEQLESKNRFSHILTLSILVSSLLATFLGISLLSRQRLKISNSKILFETRQQSMELELYNKQLQQESLKAELELRSKELTSITLHMIKKNEVLEDLKTRLASIVKEDKRDQRKELKQLVEFINLNSSQDKSWEDFRVVFEHVHKDFFEKLMMHTGGLTATDLRFLALLKMNLNSADMATMLAVSQTSLRTTRYRLRKKLQLPEDASLQKFVHNL</sequence>
<keyword evidence="9" id="KW-1185">Reference proteome</keyword>
<dbReference type="InterPro" id="IPR011990">
    <property type="entry name" value="TPR-like_helical_dom_sf"/>
</dbReference>
<evidence type="ECO:0000256" key="6">
    <source>
        <dbReference type="PROSITE-ProRule" id="PRU00339"/>
    </source>
</evidence>
<accession>A0A5M8QXL6</accession>
<comment type="subcellular location">
    <subcellularLocation>
        <location evidence="1">Cytoplasm</location>
    </subcellularLocation>
</comment>
<dbReference type="InterPro" id="IPR016032">
    <property type="entry name" value="Sig_transdc_resp-reg_C-effctor"/>
</dbReference>
<keyword evidence="4 6" id="KW-0802">TPR repeat</keyword>
<dbReference type="Gene3D" id="1.25.40.10">
    <property type="entry name" value="Tetratricopeptide repeat domain"/>
    <property type="match status" value="1"/>
</dbReference>
<dbReference type="PANTHER" id="PTHR46630">
    <property type="entry name" value="TETRATRICOPEPTIDE REPEAT PROTEIN 29"/>
    <property type="match status" value="1"/>
</dbReference>
<dbReference type="InterPro" id="IPR051476">
    <property type="entry name" value="Bac_ResReg_Asp_Phosphatase"/>
</dbReference>
<reference evidence="8 9" key="1">
    <citation type="submission" date="2019-05" db="EMBL/GenBank/DDBJ databases">
        <authorList>
            <person name="Qu J.-H."/>
        </authorList>
    </citation>
    <scope>NUCLEOTIDE SEQUENCE [LARGE SCALE GENOMIC DNA]</scope>
    <source>
        <strain evidence="8 9">NS28</strain>
    </source>
</reference>
<evidence type="ECO:0000256" key="7">
    <source>
        <dbReference type="SAM" id="Phobius"/>
    </source>
</evidence>
<dbReference type="PROSITE" id="PS50005">
    <property type="entry name" value="TPR"/>
    <property type="match status" value="1"/>
</dbReference>
<dbReference type="InterPro" id="IPR019734">
    <property type="entry name" value="TPR_rpt"/>
</dbReference>
<feature type="repeat" description="TPR" evidence="6">
    <location>
        <begin position="237"/>
        <end position="270"/>
    </location>
</feature>
<comment type="caution">
    <text evidence="8">The sequence shown here is derived from an EMBL/GenBank/DDBJ whole genome shotgun (WGS) entry which is preliminary data.</text>
</comment>
<protein>
    <submittedName>
        <fullName evidence="8">Tetratricopeptide repeat protein</fullName>
    </submittedName>
</protein>
<name>A0A5M8QXL6_9BACT</name>
<keyword evidence="3" id="KW-0677">Repeat</keyword>
<dbReference type="Pfam" id="PF13424">
    <property type="entry name" value="TPR_12"/>
    <property type="match status" value="1"/>
</dbReference>
<dbReference type="GO" id="GO:0005737">
    <property type="term" value="C:cytoplasm"/>
    <property type="evidence" value="ECO:0007669"/>
    <property type="project" value="UniProtKB-SubCell"/>
</dbReference>
<evidence type="ECO:0000256" key="5">
    <source>
        <dbReference type="ARBA" id="ARBA00038253"/>
    </source>
</evidence>
<evidence type="ECO:0000256" key="4">
    <source>
        <dbReference type="ARBA" id="ARBA00022803"/>
    </source>
</evidence>